<dbReference type="EMBL" id="JBHSXH010000005">
    <property type="protein sequence ID" value="MFC6823774.1"/>
    <property type="molecule type" value="Genomic_DNA"/>
</dbReference>
<feature type="domain" description="Halobacterial output" evidence="1">
    <location>
        <begin position="4"/>
        <end position="68"/>
    </location>
</feature>
<comment type="caution">
    <text evidence="2">The sequence shown here is derived from an EMBL/GenBank/DDBJ whole genome shotgun (WGS) entry which is preliminary data.</text>
</comment>
<keyword evidence="3" id="KW-1185">Reference proteome</keyword>
<evidence type="ECO:0000259" key="1">
    <source>
        <dbReference type="Pfam" id="PF18545"/>
    </source>
</evidence>
<dbReference type="Pfam" id="PF18545">
    <property type="entry name" value="HalOD1"/>
    <property type="match status" value="1"/>
</dbReference>
<name>A0ABD5TYA2_9EURY</name>
<protein>
    <submittedName>
        <fullName evidence="2">HalOD1 output domain-containing protein</fullName>
    </submittedName>
</protein>
<gene>
    <name evidence="2" type="ORF">ACFQEV_02005</name>
</gene>
<dbReference type="Proteomes" id="UP001596408">
    <property type="component" value="Unassembled WGS sequence"/>
</dbReference>
<reference evidence="2 3" key="1">
    <citation type="journal article" date="2019" name="Int. J. Syst. Evol. Microbiol.">
        <title>The Global Catalogue of Microorganisms (GCM) 10K type strain sequencing project: providing services to taxonomists for standard genome sequencing and annotation.</title>
        <authorList>
            <consortium name="The Broad Institute Genomics Platform"/>
            <consortium name="The Broad Institute Genome Sequencing Center for Infectious Disease"/>
            <person name="Wu L."/>
            <person name="Ma J."/>
        </authorList>
    </citation>
    <scope>NUCLEOTIDE SEQUENCE [LARGE SCALE GENOMIC DNA]</scope>
    <source>
        <strain evidence="2 3">YIM 94188</strain>
    </source>
</reference>
<sequence>MASSTELIENIVSEINTPSPDVPPLYETIDPGVLAEFVNSVEDESTTIMFCYCGHEVTVRGDGEVMVARRTPP</sequence>
<organism evidence="2 3">
    <name type="scientific">Halopelagius fulvigenes</name>
    <dbReference type="NCBI Taxonomy" id="1198324"/>
    <lineage>
        <taxon>Archaea</taxon>
        <taxon>Methanobacteriati</taxon>
        <taxon>Methanobacteriota</taxon>
        <taxon>Stenosarchaea group</taxon>
        <taxon>Halobacteria</taxon>
        <taxon>Halobacteriales</taxon>
        <taxon>Haloferacaceae</taxon>
    </lineage>
</organism>
<accession>A0ABD5TYA2</accession>
<evidence type="ECO:0000313" key="2">
    <source>
        <dbReference type="EMBL" id="MFC6823774.1"/>
    </source>
</evidence>
<dbReference type="InterPro" id="IPR040624">
    <property type="entry name" value="HalOD1"/>
</dbReference>
<dbReference type="AlphaFoldDB" id="A0ABD5TYA2"/>
<proteinExistence type="predicted"/>
<dbReference type="RefSeq" id="WP_379692261.1">
    <property type="nucleotide sequence ID" value="NZ_JBHSXH010000005.1"/>
</dbReference>
<evidence type="ECO:0000313" key="3">
    <source>
        <dbReference type="Proteomes" id="UP001596408"/>
    </source>
</evidence>